<accession>A0ABV9MV09</accession>
<proteinExistence type="predicted"/>
<gene>
    <name evidence="2" type="ORF">ACFO5I_02630</name>
</gene>
<dbReference type="SUPFAM" id="SSF53448">
    <property type="entry name" value="Nucleotide-diphospho-sugar transferases"/>
    <property type="match status" value="1"/>
</dbReference>
<organism evidence="2 3">
    <name type="scientific">Enterococcus lemanii</name>
    <dbReference type="NCBI Taxonomy" id="1159752"/>
    <lineage>
        <taxon>Bacteria</taxon>
        <taxon>Bacillati</taxon>
        <taxon>Bacillota</taxon>
        <taxon>Bacilli</taxon>
        <taxon>Lactobacillales</taxon>
        <taxon>Enterococcaceae</taxon>
        <taxon>Enterococcus</taxon>
    </lineage>
</organism>
<dbReference type="PANTHER" id="PTHR32385">
    <property type="entry name" value="MANNOSYL PHOSPHORYLINOSITOL CERAMIDE SYNTHASE"/>
    <property type="match status" value="1"/>
</dbReference>
<keyword evidence="3" id="KW-1185">Reference proteome</keyword>
<sequence length="234" mass="27627">MIPKKIHYAWFGGKEKPKKIRDCMATWEKHLADYEIIEWNESNFDVYSHPYVKEAYQNKKWAYVSDYVRAKVLFDQGGIYLDTDVLVLDNLDEFRKNRAFVGFENPDYPFTAVWGCEKHHPLAKSILEMYDQVEFQYDINDEMKFVNTKTVSDILINQYSCLVNNKYQVLKEDIIVYPDNILCNPSAESSTIHVFTGTWIEARKTFKVRLSQYLRTKLTSKGRAKLYAKYFGND</sequence>
<protein>
    <submittedName>
        <fullName evidence="2">Glycosyltransferase family 32 protein</fullName>
    </submittedName>
</protein>
<dbReference type="Pfam" id="PF04488">
    <property type="entry name" value="Gly_transf_sug"/>
    <property type="match status" value="1"/>
</dbReference>
<dbReference type="PANTHER" id="PTHR32385:SF15">
    <property type="entry name" value="INOSITOL PHOSPHOCERAMIDE MANNOSYLTRANSFERASE 1"/>
    <property type="match status" value="1"/>
</dbReference>
<name>A0ABV9MV09_9ENTE</name>
<dbReference type="Gene3D" id="3.90.550.20">
    <property type="match status" value="1"/>
</dbReference>
<evidence type="ECO:0000313" key="3">
    <source>
        <dbReference type="Proteomes" id="UP001595969"/>
    </source>
</evidence>
<keyword evidence="1" id="KW-0808">Transferase</keyword>
<dbReference type="InterPro" id="IPR051706">
    <property type="entry name" value="Glycosyltransferase_domain"/>
</dbReference>
<dbReference type="EMBL" id="JBHSGS010000013">
    <property type="protein sequence ID" value="MFC4718640.1"/>
    <property type="molecule type" value="Genomic_DNA"/>
</dbReference>
<dbReference type="Proteomes" id="UP001595969">
    <property type="component" value="Unassembled WGS sequence"/>
</dbReference>
<comment type="caution">
    <text evidence="2">The sequence shown here is derived from an EMBL/GenBank/DDBJ whole genome shotgun (WGS) entry which is preliminary data.</text>
</comment>
<dbReference type="InterPro" id="IPR007577">
    <property type="entry name" value="GlycoTrfase_DXD_sugar-bd_CS"/>
</dbReference>
<evidence type="ECO:0000313" key="2">
    <source>
        <dbReference type="EMBL" id="MFC4718640.1"/>
    </source>
</evidence>
<reference evidence="3" key="1">
    <citation type="journal article" date="2019" name="Int. J. Syst. Evol. Microbiol.">
        <title>The Global Catalogue of Microorganisms (GCM) 10K type strain sequencing project: providing services to taxonomists for standard genome sequencing and annotation.</title>
        <authorList>
            <consortium name="The Broad Institute Genomics Platform"/>
            <consortium name="The Broad Institute Genome Sequencing Center for Infectious Disease"/>
            <person name="Wu L."/>
            <person name="Ma J."/>
        </authorList>
    </citation>
    <scope>NUCLEOTIDE SEQUENCE [LARGE SCALE GENOMIC DNA]</scope>
    <source>
        <strain evidence="3">CGMCC 1.19032</strain>
    </source>
</reference>
<evidence type="ECO:0000256" key="1">
    <source>
        <dbReference type="ARBA" id="ARBA00022679"/>
    </source>
</evidence>
<dbReference type="InterPro" id="IPR029044">
    <property type="entry name" value="Nucleotide-diphossugar_trans"/>
</dbReference>
<dbReference type="RefSeq" id="WP_204653969.1">
    <property type="nucleotide sequence ID" value="NZ_JAFBFD010000016.1"/>
</dbReference>